<evidence type="ECO:0000256" key="1">
    <source>
        <dbReference type="ARBA" id="ARBA00022723"/>
    </source>
</evidence>
<evidence type="ECO:0000256" key="3">
    <source>
        <dbReference type="ARBA" id="ARBA00023211"/>
    </source>
</evidence>
<gene>
    <name evidence="6" type="primary">psuG</name>
    <name evidence="7" type="ordered locus">Intca_1165</name>
</gene>
<keyword evidence="4 6" id="KW-0456">Lyase</keyword>
<dbReference type="PANTHER" id="PTHR42909">
    <property type="entry name" value="ZGC:136858"/>
    <property type="match status" value="1"/>
</dbReference>
<comment type="catalytic activity">
    <reaction evidence="6">
        <text>D-ribose 5-phosphate + uracil = psi-UMP + H2O</text>
        <dbReference type="Rhea" id="RHEA:18337"/>
        <dbReference type="ChEBI" id="CHEBI:15377"/>
        <dbReference type="ChEBI" id="CHEBI:17568"/>
        <dbReference type="ChEBI" id="CHEBI:58380"/>
        <dbReference type="ChEBI" id="CHEBI:78346"/>
        <dbReference type="EC" id="4.2.1.70"/>
    </reaction>
</comment>
<evidence type="ECO:0000256" key="2">
    <source>
        <dbReference type="ARBA" id="ARBA00022801"/>
    </source>
</evidence>
<dbReference type="RefSeq" id="WP_013491999.1">
    <property type="nucleotide sequence ID" value="NC_014830.1"/>
</dbReference>
<organism evidence="7 8">
    <name type="scientific">Intrasporangium calvum (strain ATCC 23552 / DSM 43043 / JCM 3097 / NBRC 12989 / NCIMB 10167 / NRRL B-3866 / 7 KIP)</name>
    <dbReference type="NCBI Taxonomy" id="710696"/>
    <lineage>
        <taxon>Bacteria</taxon>
        <taxon>Bacillati</taxon>
        <taxon>Actinomycetota</taxon>
        <taxon>Actinomycetes</taxon>
        <taxon>Micrococcales</taxon>
        <taxon>Intrasporangiaceae</taxon>
        <taxon>Intrasporangium</taxon>
    </lineage>
</organism>
<feature type="active site" description="Nucleophile" evidence="6">
    <location>
        <position position="163"/>
    </location>
</feature>
<dbReference type="HOGENOM" id="CLU_012201_0_1_11"/>
<evidence type="ECO:0000256" key="4">
    <source>
        <dbReference type="ARBA" id="ARBA00023239"/>
    </source>
</evidence>
<dbReference type="EC" id="4.2.1.70" evidence="6"/>
<dbReference type="eggNOG" id="COG2313">
    <property type="taxonomic scope" value="Bacteria"/>
</dbReference>
<evidence type="ECO:0000256" key="6">
    <source>
        <dbReference type="HAMAP-Rule" id="MF_01876"/>
    </source>
</evidence>
<protein>
    <recommendedName>
        <fullName evidence="6">Pseudouridine-5'-phosphate glycosidase</fullName>
        <shortName evidence="6">PsiMP glycosidase</shortName>
        <ecNumber evidence="6">4.2.1.70</ecNumber>
    </recommendedName>
</protein>
<dbReference type="STRING" id="710696.Intca_1165"/>
<dbReference type="Pfam" id="PF04227">
    <property type="entry name" value="Indigoidine_A"/>
    <property type="match status" value="1"/>
</dbReference>
<sequence>MSTSAPSVIHVGDHVAEALAAGVPVVALESTIFTHGLPRPRNIEVALEGEEIIRAAGAVPATIGVHHGTPVVGLTADQIRELGEDDDADKASIRELSIGAVTKKNAGTTIAATAFLARAVGIDVFATGGLGGVHHGADKTFDESADLIAMSRTSIVLISSGAKAILDIPATLERFETLSVPVVGYRTNRYPGFYVVDSGYPVAARLDSAEEIATVLTTQRALGVPSGVLVANPVPEAEQLDPSELDGVIEDAWAAAERDGIGGQASTPYLLDFIRRATDGRSLDANVALYRNNIRLACEVAAALVGRGE</sequence>
<dbReference type="GO" id="GO:0046872">
    <property type="term" value="F:metal ion binding"/>
    <property type="evidence" value="ECO:0007669"/>
    <property type="project" value="UniProtKB-KW"/>
</dbReference>
<dbReference type="GO" id="GO:0046113">
    <property type="term" value="P:nucleobase catabolic process"/>
    <property type="evidence" value="ECO:0007669"/>
    <property type="project" value="UniProtKB-UniRule"/>
</dbReference>
<dbReference type="HAMAP" id="MF_01876">
    <property type="entry name" value="PsiMP_glycosidase"/>
    <property type="match status" value="1"/>
</dbReference>
<dbReference type="PANTHER" id="PTHR42909:SF1">
    <property type="entry name" value="CARBOHYDRATE KINASE PFKB DOMAIN-CONTAINING PROTEIN"/>
    <property type="match status" value="1"/>
</dbReference>
<dbReference type="Proteomes" id="UP000008914">
    <property type="component" value="Chromosome"/>
</dbReference>
<dbReference type="AlphaFoldDB" id="E6SES6"/>
<dbReference type="GO" id="GO:0016798">
    <property type="term" value="F:hydrolase activity, acting on glycosyl bonds"/>
    <property type="evidence" value="ECO:0007669"/>
    <property type="project" value="UniProtKB-KW"/>
</dbReference>
<dbReference type="GO" id="GO:0004730">
    <property type="term" value="F:pseudouridylate synthase activity"/>
    <property type="evidence" value="ECO:0007669"/>
    <property type="project" value="UniProtKB-UniRule"/>
</dbReference>
<dbReference type="InterPro" id="IPR007342">
    <property type="entry name" value="PsuG"/>
</dbReference>
<accession>E6SES6</accession>
<dbReference type="EMBL" id="CP002343">
    <property type="protein sequence ID" value="ADU47683.1"/>
    <property type="molecule type" value="Genomic_DNA"/>
</dbReference>
<comment type="caution">
    <text evidence="6">Lacks conserved residue(s) required for the propagation of feature annotation.</text>
</comment>
<reference evidence="7 8" key="1">
    <citation type="journal article" date="2010" name="Stand. Genomic Sci.">
        <title>Complete genome sequence of Intrasporangium calvum type strain (7 KIP).</title>
        <authorList>
            <person name="Del Rio T.G."/>
            <person name="Chertkov O."/>
            <person name="Yasawong M."/>
            <person name="Lucas S."/>
            <person name="Deshpande S."/>
            <person name="Cheng J.F."/>
            <person name="Detter C."/>
            <person name="Tapia R."/>
            <person name="Han C."/>
            <person name="Goodwin L."/>
            <person name="Pitluck S."/>
            <person name="Liolios K."/>
            <person name="Ivanova N."/>
            <person name="Mavromatis K."/>
            <person name="Pati A."/>
            <person name="Chen A."/>
            <person name="Palaniappan K."/>
            <person name="Land M."/>
            <person name="Hauser L."/>
            <person name="Chang Y.J."/>
            <person name="Jeffries C.D."/>
            <person name="Rohde M."/>
            <person name="Pukall R."/>
            <person name="Sikorski J."/>
            <person name="Goker M."/>
            <person name="Woyke T."/>
            <person name="Bristow J."/>
            <person name="Eisen J.A."/>
            <person name="Markowitz V."/>
            <person name="Hugenholtz P."/>
            <person name="Kyrpides N.C."/>
            <person name="Klenk H.P."/>
            <person name="Lapidus A."/>
        </authorList>
    </citation>
    <scope>NUCLEOTIDE SEQUENCE [LARGE SCALE GENOMIC DNA]</scope>
    <source>
        <strain evidence="8">ATCC 23552 / DSM 43043 / JCM 3097 / NBRC 12989 / 7 KIP</strain>
    </source>
</reference>
<dbReference type="OrthoDB" id="9805870at2"/>
<keyword evidence="1 6" id="KW-0479">Metal-binding</keyword>
<evidence type="ECO:0000256" key="5">
    <source>
        <dbReference type="ARBA" id="ARBA00023295"/>
    </source>
</evidence>
<evidence type="ECO:0000313" key="8">
    <source>
        <dbReference type="Proteomes" id="UP000008914"/>
    </source>
</evidence>
<comment type="subunit">
    <text evidence="6">Homotrimer.</text>
</comment>
<comment type="similarity">
    <text evidence="6">Belongs to the pseudouridine-5'-phosphate glycosidase family.</text>
</comment>
<dbReference type="SUPFAM" id="SSF110581">
    <property type="entry name" value="Indigoidine synthase A-like"/>
    <property type="match status" value="1"/>
</dbReference>
<keyword evidence="2 6" id="KW-0378">Hydrolase</keyword>
<keyword evidence="5 6" id="KW-0326">Glycosidase</keyword>
<dbReference type="Gene3D" id="3.40.1790.10">
    <property type="entry name" value="Indigoidine synthase domain"/>
    <property type="match status" value="1"/>
</dbReference>
<comment type="function">
    <text evidence="6">Catalyzes the reversible cleavage of pseudouridine 5'-phosphate (PsiMP) to ribose 5-phosphate and uracil. Functions biologically in the cleavage direction, as part of a pseudouridine degradation pathway.</text>
</comment>
<dbReference type="GO" id="GO:0005737">
    <property type="term" value="C:cytoplasm"/>
    <property type="evidence" value="ECO:0007669"/>
    <property type="project" value="TreeGrafter"/>
</dbReference>
<keyword evidence="3 6" id="KW-0464">Manganese</keyword>
<comment type="cofactor">
    <cofactor evidence="6">
        <name>Mn(2+)</name>
        <dbReference type="ChEBI" id="CHEBI:29035"/>
    </cofactor>
    <text evidence="6">Binds 1 Mn(2+) ion per subunit.</text>
</comment>
<evidence type="ECO:0000313" key="7">
    <source>
        <dbReference type="EMBL" id="ADU47683.1"/>
    </source>
</evidence>
<feature type="active site" description="Proton donor" evidence="6">
    <location>
        <position position="29"/>
    </location>
</feature>
<dbReference type="InterPro" id="IPR022830">
    <property type="entry name" value="Indigdn_synthA-like"/>
</dbReference>
<name>E6SES6_INTC7</name>
<dbReference type="KEGG" id="ica:Intca_1165"/>
<keyword evidence="8" id="KW-1185">Reference proteome</keyword>
<feature type="binding site" evidence="6">
    <location>
        <position position="90"/>
    </location>
    <ligand>
        <name>substrate</name>
    </ligand>
</feature>
<feature type="binding site" evidence="6">
    <location>
        <begin position="144"/>
        <end position="146"/>
    </location>
    <ligand>
        <name>substrate</name>
    </ligand>
</feature>
<feature type="binding site" evidence="6">
    <location>
        <position position="142"/>
    </location>
    <ligand>
        <name>Mn(2+)</name>
        <dbReference type="ChEBI" id="CHEBI:29035"/>
    </ligand>
</feature>
<proteinExistence type="inferred from homology"/>